<accession>A0A0F9E6D2</accession>
<feature type="region of interest" description="Disordered" evidence="2">
    <location>
        <begin position="1"/>
        <end position="22"/>
    </location>
</feature>
<protein>
    <submittedName>
        <fullName evidence="3">Uncharacterized protein</fullName>
    </submittedName>
</protein>
<gene>
    <name evidence="3" type="ORF">LCGC14_2113450</name>
</gene>
<reference evidence="3" key="1">
    <citation type="journal article" date="2015" name="Nature">
        <title>Complex archaea that bridge the gap between prokaryotes and eukaryotes.</title>
        <authorList>
            <person name="Spang A."/>
            <person name="Saw J.H."/>
            <person name="Jorgensen S.L."/>
            <person name="Zaremba-Niedzwiedzka K."/>
            <person name="Martijn J."/>
            <person name="Lind A.E."/>
            <person name="van Eijk R."/>
            <person name="Schleper C."/>
            <person name="Guy L."/>
            <person name="Ettema T.J."/>
        </authorList>
    </citation>
    <scope>NUCLEOTIDE SEQUENCE</scope>
</reference>
<organism evidence="3">
    <name type="scientific">marine sediment metagenome</name>
    <dbReference type="NCBI Taxonomy" id="412755"/>
    <lineage>
        <taxon>unclassified sequences</taxon>
        <taxon>metagenomes</taxon>
        <taxon>ecological metagenomes</taxon>
    </lineage>
</organism>
<feature type="region of interest" description="Disordered" evidence="2">
    <location>
        <begin position="127"/>
        <end position="158"/>
    </location>
</feature>
<evidence type="ECO:0000256" key="2">
    <source>
        <dbReference type="SAM" id="MobiDB-lite"/>
    </source>
</evidence>
<comment type="caution">
    <text evidence="3">The sequence shown here is derived from an EMBL/GenBank/DDBJ whole genome shotgun (WGS) entry which is preliminary data.</text>
</comment>
<dbReference type="EMBL" id="LAZR01026164">
    <property type="protein sequence ID" value="KKL69588.1"/>
    <property type="molecule type" value="Genomic_DNA"/>
</dbReference>
<sequence>MSEVDLDSRVLSEDTDSGDEKLVPVGEAIRYRKRAQGAEKEASDLAEEAKQLRELNEELTGELEAMRTDHELMRALSSAGAVDLEAAVLIAKSRMENGEEKEIAPVVELLRCEKSYLFGGQAHQKAASKTAGVKEKESGGQRVLEKTARQAAASGSRADVHEYMRIRRPFV</sequence>
<name>A0A0F9E6D2_9ZZZZ</name>
<keyword evidence="1" id="KW-0175">Coiled coil</keyword>
<feature type="compositionally biased region" description="Basic and acidic residues" evidence="2">
    <location>
        <begin position="132"/>
        <end position="148"/>
    </location>
</feature>
<proteinExistence type="predicted"/>
<evidence type="ECO:0000313" key="3">
    <source>
        <dbReference type="EMBL" id="KKL69588.1"/>
    </source>
</evidence>
<dbReference type="AlphaFoldDB" id="A0A0F9E6D2"/>
<feature type="coiled-coil region" evidence="1">
    <location>
        <begin position="28"/>
        <end position="69"/>
    </location>
</feature>
<evidence type="ECO:0000256" key="1">
    <source>
        <dbReference type="SAM" id="Coils"/>
    </source>
</evidence>